<evidence type="ECO:0000256" key="2">
    <source>
        <dbReference type="ARBA" id="ARBA00022857"/>
    </source>
</evidence>
<dbReference type="PANTHER" id="PTHR44252">
    <property type="entry name" value="D-ERYTHRULOSE REDUCTASE"/>
    <property type="match status" value="1"/>
</dbReference>
<dbReference type="SUPFAM" id="SSF51735">
    <property type="entry name" value="NAD(P)-binding Rossmann-fold domains"/>
    <property type="match status" value="1"/>
</dbReference>
<evidence type="ECO:0000256" key="1">
    <source>
        <dbReference type="ARBA" id="ARBA00006484"/>
    </source>
</evidence>
<keyword evidence="2" id="KW-0521">NADP</keyword>
<comment type="similarity">
    <text evidence="1">Belongs to the short-chain dehydrogenases/reductases (SDR) family.</text>
</comment>
<accession>A0ABN9W809</accession>
<dbReference type="PRINTS" id="PR00081">
    <property type="entry name" value="GDHRDH"/>
</dbReference>
<dbReference type="InterPro" id="IPR036291">
    <property type="entry name" value="NAD(P)-bd_dom_sf"/>
</dbReference>
<dbReference type="InterPro" id="IPR051737">
    <property type="entry name" value="L-xylulose/Carbonyl_redctase"/>
</dbReference>
<evidence type="ECO:0000313" key="5">
    <source>
        <dbReference type="Proteomes" id="UP001189429"/>
    </source>
</evidence>
<protein>
    <recommendedName>
        <fullName evidence="3">Ketoreductase domain-containing protein</fullName>
    </recommendedName>
</protein>
<gene>
    <name evidence="4" type="ORF">PCOR1329_LOCUS64881</name>
</gene>
<dbReference type="PANTHER" id="PTHR44252:SF3">
    <property type="entry name" value="D-ERYTHRULOSE REDUCTASE-RELATED"/>
    <property type="match status" value="1"/>
</dbReference>
<evidence type="ECO:0000259" key="3">
    <source>
        <dbReference type="SMART" id="SM00822"/>
    </source>
</evidence>
<proteinExistence type="inferred from homology"/>
<sequence length="255" mass="26393">MAATFDFTGKRAVVTGAGKGIGHDLVLALHACGAHVHAVSRTRADLDALRAELAEAGDARLTTFAADLGNAEEVRAALEAAGDIDLLVNNAAVALNGPLLEMSVESWDATMAVNLRACFVATQVAGKSMRDRGVKGSIVNVSSQASLVATPEHAAYCASKAGLDMLTKMSALELGPYGIRCNAVNPTVVLTAMGRANWSDPAKAGRMLSKIPLGRFAEVDDVVRPILFLLSGECGMVTGSLLPIEGGFTSTATLK</sequence>
<reference evidence="4" key="1">
    <citation type="submission" date="2023-10" db="EMBL/GenBank/DDBJ databases">
        <authorList>
            <person name="Chen Y."/>
            <person name="Shah S."/>
            <person name="Dougan E. K."/>
            <person name="Thang M."/>
            <person name="Chan C."/>
        </authorList>
    </citation>
    <scope>NUCLEOTIDE SEQUENCE [LARGE SCALE GENOMIC DNA]</scope>
</reference>
<dbReference type="Pfam" id="PF13561">
    <property type="entry name" value="adh_short_C2"/>
    <property type="match status" value="1"/>
</dbReference>
<feature type="domain" description="Ketoreductase" evidence="3">
    <location>
        <begin position="10"/>
        <end position="201"/>
    </location>
</feature>
<dbReference type="Proteomes" id="UP001189429">
    <property type="component" value="Unassembled WGS sequence"/>
</dbReference>
<dbReference type="SMART" id="SM00822">
    <property type="entry name" value="PKS_KR"/>
    <property type="match status" value="1"/>
</dbReference>
<name>A0ABN9W809_9DINO</name>
<dbReference type="Gene3D" id="3.40.50.720">
    <property type="entry name" value="NAD(P)-binding Rossmann-like Domain"/>
    <property type="match status" value="1"/>
</dbReference>
<dbReference type="InterPro" id="IPR057326">
    <property type="entry name" value="KR_dom"/>
</dbReference>
<keyword evidence="5" id="KW-1185">Reference proteome</keyword>
<dbReference type="EMBL" id="CAUYUJ010018283">
    <property type="protein sequence ID" value="CAK0882321.1"/>
    <property type="molecule type" value="Genomic_DNA"/>
</dbReference>
<organism evidence="4 5">
    <name type="scientific">Prorocentrum cordatum</name>
    <dbReference type="NCBI Taxonomy" id="2364126"/>
    <lineage>
        <taxon>Eukaryota</taxon>
        <taxon>Sar</taxon>
        <taxon>Alveolata</taxon>
        <taxon>Dinophyceae</taxon>
        <taxon>Prorocentrales</taxon>
        <taxon>Prorocentraceae</taxon>
        <taxon>Prorocentrum</taxon>
    </lineage>
</organism>
<dbReference type="PRINTS" id="PR00080">
    <property type="entry name" value="SDRFAMILY"/>
</dbReference>
<comment type="caution">
    <text evidence="4">The sequence shown here is derived from an EMBL/GenBank/DDBJ whole genome shotgun (WGS) entry which is preliminary data.</text>
</comment>
<dbReference type="InterPro" id="IPR002347">
    <property type="entry name" value="SDR_fam"/>
</dbReference>
<evidence type="ECO:0000313" key="4">
    <source>
        <dbReference type="EMBL" id="CAK0882321.1"/>
    </source>
</evidence>